<sequence>MNMDVVMEALGIMGKGMLGIFVVIVVIALLVYLLTKITSRKKS</sequence>
<evidence type="ECO:0000313" key="2">
    <source>
        <dbReference type="EMBL" id="HJB36585.1"/>
    </source>
</evidence>
<comment type="caution">
    <text evidence="2">The sequence shown here is derived from an EMBL/GenBank/DDBJ whole genome shotgun (WGS) entry which is preliminary data.</text>
</comment>
<gene>
    <name evidence="2" type="ORF">H9942_00775</name>
</gene>
<name>A0A9D2LVP3_9FIRM</name>
<keyword evidence="1" id="KW-0812">Transmembrane</keyword>
<reference evidence="2" key="2">
    <citation type="submission" date="2021-04" db="EMBL/GenBank/DDBJ databases">
        <authorList>
            <person name="Gilroy R."/>
        </authorList>
    </citation>
    <scope>NUCLEOTIDE SEQUENCE</scope>
    <source>
        <strain evidence="2">ChiBcolR8-3208</strain>
    </source>
</reference>
<protein>
    <submittedName>
        <fullName evidence="2">Sodium pump decarboxylase gamma subunit</fullName>
    </submittedName>
</protein>
<evidence type="ECO:0000313" key="3">
    <source>
        <dbReference type="Proteomes" id="UP000824214"/>
    </source>
</evidence>
<dbReference type="AlphaFoldDB" id="A0A9D2LVP3"/>
<feature type="transmembrane region" description="Helical" evidence="1">
    <location>
        <begin position="12"/>
        <end position="34"/>
    </location>
</feature>
<organism evidence="2 3">
    <name type="scientific">Candidatus Acutalibacter ornithocaccae</name>
    <dbReference type="NCBI Taxonomy" id="2838416"/>
    <lineage>
        <taxon>Bacteria</taxon>
        <taxon>Bacillati</taxon>
        <taxon>Bacillota</taxon>
        <taxon>Clostridia</taxon>
        <taxon>Eubacteriales</taxon>
        <taxon>Acutalibacteraceae</taxon>
        <taxon>Acutalibacter</taxon>
    </lineage>
</organism>
<keyword evidence="1" id="KW-1133">Transmembrane helix</keyword>
<accession>A0A9D2LVP3</accession>
<dbReference type="EMBL" id="DWXZ01000010">
    <property type="protein sequence ID" value="HJB36585.1"/>
    <property type="molecule type" value="Genomic_DNA"/>
</dbReference>
<proteinExistence type="predicted"/>
<dbReference type="Proteomes" id="UP000824214">
    <property type="component" value="Unassembled WGS sequence"/>
</dbReference>
<keyword evidence="1" id="KW-0472">Membrane</keyword>
<reference evidence="2" key="1">
    <citation type="journal article" date="2021" name="PeerJ">
        <title>Extensive microbial diversity within the chicken gut microbiome revealed by metagenomics and culture.</title>
        <authorList>
            <person name="Gilroy R."/>
            <person name="Ravi A."/>
            <person name="Getino M."/>
            <person name="Pursley I."/>
            <person name="Horton D.L."/>
            <person name="Alikhan N.F."/>
            <person name="Baker D."/>
            <person name="Gharbi K."/>
            <person name="Hall N."/>
            <person name="Watson M."/>
            <person name="Adriaenssens E.M."/>
            <person name="Foster-Nyarko E."/>
            <person name="Jarju S."/>
            <person name="Secka A."/>
            <person name="Antonio M."/>
            <person name="Oren A."/>
            <person name="Chaudhuri R.R."/>
            <person name="La Ragione R."/>
            <person name="Hildebrand F."/>
            <person name="Pallen M.J."/>
        </authorList>
    </citation>
    <scope>NUCLEOTIDE SEQUENCE</scope>
    <source>
        <strain evidence="2">ChiBcolR8-3208</strain>
    </source>
</reference>
<evidence type="ECO:0000256" key="1">
    <source>
        <dbReference type="SAM" id="Phobius"/>
    </source>
</evidence>